<dbReference type="PANTHER" id="PTHR12534">
    <property type="entry name" value="30S RIBOSOMAL PROTEIN S2 PROKARYOTIC AND ORGANELLAR"/>
    <property type="match status" value="1"/>
</dbReference>
<proteinExistence type="inferred from homology"/>
<dbReference type="FunFam" id="1.10.287.610:FF:000001">
    <property type="entry name" value="30S ribosomal protein S2"/>
    <property type="match status" value="1"/>
</dbReference>
<evidence type="ECO:0000256" key="2">
    <source>
        <dbReference type="ARBA" id="ARBA00022980"/>
    </source>
</evidence>
<evidence type="ECO:0000256" key="4">
    <source>
        <dbReference type="ARBA" id="ARBA00035256"/>
    </source>
</evidence>
<evidence type="ECO:0000256" key="5">
    <source>
        <dbReference type="HAMAP-Rule" id="MF_00291"/>
    </source>
</evidence>
<dbReference type="InterPro" id="IPR005706">
    <property type="entry name" value="Ribosomal_uS2_bac/mit/plastid"/>
</dbReference>
<keyword evidence="3 5" id="KW-0687">Ribonucleoprotein</keyword>
<dbReference type="Proteomes" id="UP000234662">
    <property type="component" value="Unassembled WGS sequence"/>
</dbReference>
<dbReference type="PANTHER" id="PTHR12534:SF0">
    <property type="entry name" value="SMALL RIBOSOMAL SUBUNIT PROTEIN US2M"/>
    <property type="match status" value="1"/>
</dbReference>
<comment type="similarity">
    <text evidence="1 5">Belongs to the universal ribosomal protein uS2 family.</text>
</comment>
<evidence type="ECO:0000256" key="1">
    <source>
        <dbReference type="ARBA" id="ARBA00006242"/>
    </source>
</evidence>
<evidence type="ECO:0000256" key="6">
    <source>
        <dbReference type="SAM" id="MobiDB-lite"/>
    </source>
</evidence>
<dbReference type="NCBIfam" id="TIGR01011">
    <property type="entry name" value="rpsB_bact"/>
    <property type="match status" value="1"/>
</dbReference>
<sequence>MAVVTMKQLLDSGAHFGHQTRRWNPKMKRFIFTDRNGIYIIDLQQTLTYIDKAYEFVKETVAHGGTILFVGTKKQAQESIAAEATRVGMPYVNQRWLGGMLTNFSTVHKRLQRLKELETMEQTGGFEGRTKKEILMLTREKNKLERTLGGIRDMAKVPSAVWVVDTNKEHIAVGEARKLNIPVIAILDTNCDPDLVDYPIPGNDDAIRSAALLTRVVASAVAEGVQARAGAASGDAKPEAGGGEPLAEWEQELLTQAAAPAGGDAATDAPAAQ</sequence>
<dbReference type="HAMAP" id="MF_00291_B">
    <property type="entry name" value="Ribosomal_uS2_B"/>
    <property type="match status" value="1"/>
</dbReference>
<dbReference type="CDD" id="cd01425">
    <property type="entry name" value="RPS2"/>
    <property type="match status" value="1"/>
</dbReference>
<dbReference type="InterPro" id="IPR023591">
    <property type="entry name" value="Ribosomal_uS2_flav_dom_sf"/>
</dbReference>
<accession>A0A2I1RDL4</accession>
<keyword evidence="2 5" id="KW-0689">Ribosomal protein</keyword>
<dbReference type="SUPFAM" id="SSF52313">
    <property type="entry name" value="Ribosomal protein S2"/>
    <property type="match status" value="1"/>
</dbReference>
<dbReference type="InterPro" id="IPR001865">
    <property type="entry name" value="Ribosomal_uS2"/>
</dbReference>
<dbReference type="RefSeq" id="WP_064571072.1">
    <property type="nucleotide sequence ID" value="NZ_CP096585.1"/>
</dbReference>
<gene>
    <name evidence="5 7" type="primary">rpsB</name>
    <name evidence="7" type="ORF">CYJ73_00615</name>
</gene>
<dbReference type="GO" id="GO:0003735">
    <property type="term" value="F:structural constituent of ribosome"/>
    <property type="evidence" value="ECO:0007669"/>
    <property type="project" value="InterPro"/>
</dbReference>
<dbReference type="InterPro" id="IPR018130">
    <property type="entry name" value="Ribosomal_uS2_CS"/>
</dbReference>
<name>A0A2I1RDL4_9ACTN</name>
<dbReference type="Gene3D" id="1.10.287.610">
    <property type="entry name" value="Helix hairpin bin"/>
    <property type="match status" value="1"/>
</dbReference>
<comment type="caution">
    <text evidence="7">The sequence shown here is derived from an EMBL/GenBank/DDBJ whole genome shotgun (WGS) entry which is preliminary data.</text>
</comment>
<dbReference type="STRING" id="2055.BCM27_10925"/>
<evidence type="ECO:0000313" key="8">
    <source>
        <dbReference type="Proteomes" id="UP000234662"/>
    </source>
</evidence>
<dbReference type="Pfam" id="PF00318">
    <property type="entry name" value="Ribosomal_S2"/>
    <property type="match status" value="1"/>
</dbReference>
<dbReference type="GO" id="GO:0022627">
    <property type="term" value="C:cytosolic small ribosomal subunit"/>
    <property type="evidence" value="ECO:0007669"/>
    <property type="project" value="TreeGrafter"/>
</dbReference>
<dbReference type="GO" id="GO:0006412">
    <property type="term" value="P:translation"/>
    <property type="evidence" value="ECO:0007669"/>
    <property type="project" value="UniProtKB-UniRule"/>
</dbReference>
<dbReference type="PRINTS" id="PR00395">
    <property type="entry name" value="RIBOSOMALS2"/>
</dbReference>
<feature type="region of interest" description="Disordered" evidence="6">
    <location>
        <begin position="227"/>
        <end position="246"/>
    </location>
</feature>
<dbReference type="EMBL" id="PKJC01000001">
    <property type="protein sequence ID" value="PKZ67233.1"/>
    <property type="molecule type" value="Genomic_DNA"/>
</dbReference>
<dbReference type="PROSITE" id="PS00962">
    <property type="entry name" value="RIBOSOMAL_S2_1"/>
    <property type="match status" value="1"/>
</dbReference>
<evidence type="ECO:0000256" key="3">
    <source>
        <dbReference type="ARBA" id="ARBA00023274"/>
    </source>
</evidence>
<organism evidence="7 8">
    <name type="scientific">Gordonia terrae</name>
    <dbReference type="NCBI Taxonomy" id="2055"/>
    <lineage>
        <taxon>Bacteria</taxon>
        <taxon>Bacillati</taxon>
        <taxon>Actinomycetota</taxon>
        <taxon>Actinomycetes</taxon>
        <taxon>Mycobacteriales</taxon>
        <taxon>Gordoniaceae</taxon>
        <taxon>Gordonia</taxon>
    </lineage>
</organism>
<dbReference type="AlphaFoldDB" id="A0A2I1RDL4"/>
<reference evidence="7 8" key="1">
    <citation type="submission" date="2017-12" db="EMBL/GenBank/DDBJ databases">
        <title>Phylogenetic diversity of female urinary microbiome.</title>
        <authorList>
            <person name="Thomas-White K."/>
            <person name="Wolfe A.J."/>
        </authorList>
    </citation>
    <scope>NUCLEOTIDE SEQUENCE [LARGE SCALE GENOMIC DNA]</scope>
    <source>
        <strain evidence="7 8">UMB0777</strain>
    </source>
</reference>
<protein>
    <recommendedName>
        <fullName evidence="4 5">Small ribosomal subunit protein uS2</fullName>
    </recommendedName>
</protein>
<dbReference type="Gene3D" id="3.40.50.10490">
    <property type="entry name" value="Glucose-6-phosphate isomerase like protein, domain 1"/>
    <property type="match status" value="1"/>
</dbReference>
<evidence type="ECO:0000313" key="7">
    <source>
        <dbReference type="EMBL" id="PKZ67233.1"/>
    </source>
</evidence>